<dbReference type="OrthoDB" id="8399956at2"/>
<dbReference type="Gene3D" id="3.30.1050.10">
    <property type="entry name" value="SCP2 sterol-binding domain"/>
    <property type="match status" value="1"/>
</dbReference>
<dbReference type="InterPro" id="IPR016181">
    <property type="entry name" value="Acyl_CoA_acyltransferase"/>
</dbReference>
<reference evidence="6 7" key="1">
    <citation type="submission" date="2019-06" db="EMBL/GenBank/DDBJ databases">
        <title>Sequencing the genomes of 1000 actinobacteria strains.</title>
        <authorList>
            <person name="Klenk H.-P."/>
        </authorList>
    </citation>
    <scope>NUCLEOTIDE SEQUENCE [LARGE SCALE GENOMIC DNA]</scope>
    <source>
        <strain evidence="6 7">DSM 44826</strain>
    </source>
</reference>
<name>A0A561UIC3_9ACTN</name>
<evidence type="ECO:0000313" key="6">
    <source>
        <dbReference type="EMBL" id="TWF99118.1"/>
    </source>
</evidence>
<evidence type="ECO:0000256" key="3">
    <source>
        <dbReference type="ARBA" id="ARBA00023315"/>
    </source>
</evidence>
<dbReference type="AlphaFoldDB" id="A0A561UIC3"/>
<evidence type="ECO:0000256" key="4">
    <source>
        <dbReference type="HAMAP-Rule" id="MF_01812"/>
    </source>
</evidence>
<dbReference type="GO" id="GO:0030649">
    <property type="term" value="P:aminoglycoside antibiotic catabolic process"/>
    <property type="evidence" value="ECO:0007669"/>
    <property type="project" value="TreeGrafter"/>
</dbReference>
<dbReference type="PANTHER" id="PTHR37817:SF1">
    <property type="entry name" value="N-ACETYLTRANSFERASE EIS"/>
    <property type="match status" value="1"/>
</dbReference>
<comment type="caution">
    <text evidence="6">The sequence shown here is derived from an EMBL/GenBank/DDBJ whole genome shotgun (WGS) entry which is preliminary data.</text>
</comment>
<dbReference type="InterPro" id="IPR041380">
    <property type="entry name" value="Acetyltransf_17"/>
</dbReference>
<comment type="subunit">
    <text evidence="4">Homohexamer; trimer of dimers.</text>
</comment>
<dbReference type="CDD" id="cd04301">
    <property type="entry name" value="NAT_SF"/>
    <property type="match status" value="1"/>
</dbReference>
<dbReference type="Pfam" id="PF13527">
    <property type="entry name" value="Acetyltransf_9"/>
    <property type="match status" value="1"/>
</dbReference>
<comment type="similarity">
    <text evidence="1 4">Belongs to the acetyltransferase Eis family.</text>
</comment>
<dbReference type="InterPro" id="IPR022902">
    <property type="entry name" value="NAcTrfase_Eis"/>
</dbReference>
<evidence type="ECO:0000259" key="5">
    <source>
        <dbReference type="PROSITE" id="PS51186"/>
    </source>
</evidence>
<dbReference type="RefSeq" id="WP_145905436.1">
    <property type="nucleotide sequence ID" value="NZ_BAAAMZ010000011.1"/>
</dbReference>
<keyword evidence="2 4" id="KW-0808">Transferase</keyword>
<organism evidence="6 7">
    <name type="scientific">Kitasatospora viridis</name>
    <dbReference type="NCBI Taxonomy" id="281105"/>
    <lineage>
        <taxon>Bacteria</taxon>
        <taxon>Bacillati</taxon>
        <taxon>Actinomycetota</taxon>
        <taxon>Actinomycetes</taxon>
        <taxon>Kitasatosporales</taxon>
        <taxon>Streptomycetaceae</taxon>
        <taxon>Kitasatospora</taxon>
    </lineage>
</organism>
<evidence type="ECO:0000313" key="7">
    <source>
        <dbReference type="Proteomes" id="UP000317940"/>
    </source>
</evidence>
<dbReference type="SUPFAM" id="SSF55729">
    <property type="entry name" value="Acyl-CoA N-acyltransferases (Nat)"/>
    <property type="match status" value="1"/>
</dbReference>
<sequence length="403" mass="43817">MQIRSTTEADLDTFLSTLCDAFGSVWQSPGESPWWAAYEMDRHLLAEDAAGRPIGTAGAYSFELTLPGGATAPAAGITGVGVLPSHRRQGVLSALMRHQLEQLRGAGEFLAVLLATEAVIYRRFGYGPASYRQRVAVDLGRGAFAVPVEAGGSIELRHRADCEEELAEVYDRVRLVQPGALSRPAHWWAKGAGRPPVSRAPRHIAFHRDAAGRLQGYACYTIAVTDQQRSLRTLTVEELVAATDEAQAALARYCLDHDLVSTVVFADLPPRSPLRWRLADYRAARTEAEQDYLWVRLLDVPRALAARGYPADGRLVVEVDDPFLGERGRYLLVVADGVGVCEPTGEPTELALDVADLGSLYLGGTRASDLVRAGRIRELVPGAALRADALLGAEREPHCVHFF</sequence>
<dbReference type="PANTHER" id="PTHR37817">
    <property type="entry name" value="N-ACETYLTRANSFERASE EIS"/>
    <property type="match status" value="1"/>
</dbReference>
<feature type="domain" description="N-acetyltransferase" evidence="5">
    <location>
        <begin position="1"/>
        <end position="161"/>
    </location>
</feature>
<dbReference type="PROSITE" id="PS51186">
    <property type="entry name" value="GNAT"/>
    <property type="match status" value="1"/>
</dbReference>
<feature type="binding site" evidence="4">
    <location>
        <begin position="88"/>
        <end position="93"/>
    </location>
    <ligand>
        <name>acetyl-CoA</name>
        <dbReference type="ChEBI" id="CHEBI:57288"/>
    </ligand>
</feature>
<feature type="active site" description="Proton acceptor; via carboxylate" evidence="4">
    <location>
        <position position="403"/>
    </location>
</feature>
<feature type="binding site" evidence="4">
    <location>
        <begin position="116"/>
        <end position="117"/>
    </location>
    <ligand>
        <name>acetyl-CoA</name>
        <dbReference type="ChEBI" id="CHEBI:57288"/>
    </ligand>
</feature>
<dbReference type="InterPro" id="IPR036527">
    <property type="entry name" value="SCP2_sterol-bd_dom_sf"/>
</dbReference>
<keyword evidence="3 4" id="KW-0012">Acyltransferase</keyword>
<dbReference type="InterPro" id="IPR051554">
    <property type="entry name" value="Acetyltransferase_Eis"/>
</dbReference>
<dbReference type="SUPFAM" id="SSF55718">
    <property type="entry name" value="SCP-like"/>
    <property type="match status" value="1"/>
</dbReference>
<dbReference type="InterPro" id="IPR025559">
    <property type="entry name" value="Eis_dom"/>
</dbReference>
<feature type="binding site" evidence="4">
    <location>
        <begin position="80"/>
        <end position="82"/>
    </location>
    <ligand>
        <name>acetyl-CoA</name>
        <dbReference type="ChEBI" id="CHEBI:57288"/>
    </ligand>
</feature>
<evidence type="ECO:0000256" key="2">
    <source>
        <dbReference type="ARBA" id="ARBA00022679"/>
    </source>
</evidence>
<dbReference type="InterPro" id="IPR000182">
    <property type="entry name" value="GNAT_dom"/>
</dbReference>
<proteinExistence type="inferred from homology"/>
<dbReference type="HAMAP" id="MF_01812">
    <property type="entry name" value="Eis"/>
    <property type="match status" value="1"/>
</dbReference>
<dbReference type="NCBIfam" id="NF002367">
    <property type="entry name" value="PRK01346.1-4"/>
    <property type="match status" value="1"/>
</dbReference>
<protein>
    <submittedName>
        <fullName evidence="6">Putative acetyltransferase</fullName>
    </submittedName>
</protein>
<dbReference type="Gene3D" id="3.40.630.30">
    <property type="match status" value="2"/>
</dbReference>
<dbReference type="Pfam" id="PF13530">
    <property type="entry name" value="SCP2_2"/>
    <property type="match status" value="1"/>
</dbReference>
<accession>A0A561UIC3</accession>
<dbReference type="EMBL" id="VIWT01000001">
    <property type="protein sequence ID" value="TWF99118.1"/>
    <property type="molecule type" value="Genomic_DNA"/>
</dbReference>
<gene>
    <name evidence="6" type="ORF">FHX73_112957</name>
</gene>
<dbReference type="Proteomes" id="UP000317940">
    <property type="component" value="Unassembled WGS sequence"/>
</dbReference>
<dbReference type="Pfam" id="PF17668">
    <property type="entry name" value="Acetyltransf_17"/>
    <property type="match status" value="1"/>
</dbReference>
<keyword evidence="7" id="KW-1185">Reference proteome</keyword>
<evidence type="ECO:0000256" key="1">
    <source>
        <dbReference type="ARBA" id="ARBA00009213"/>
    </source>
</evidence>
<dbReference type="GO" id="GO:0034069">
    <property type="term" value="F:aminoglycoside N-acetyltransferase activity"/>
    <property type="evidence" value="ECO:0007669"/>
    <property type="project" value="TreeGrafter"/>
</dbReference>
<feature type="active site" description="Proton donor" evidence="4">
    <location>
        <position position="121"/>
    </location>
</feature>